<reference evidence="2" key="1">
    <citation type="submission" date="2016-10" db="EMBL/GenBank/DDBJ databases">
        <title>Sequence of Gallionella enrichment culture.</title>
        <authorList>
            <person name="Poehlein A."/>
            <person name="Muehling M."/>
            <person name="Daniel R."/>
        </authorList>
    </citation>
    <scope>NUCLEOTIDE SEQUENCE</scope>
</reference>
<dbReference type="SUPFAM" id="SSF56281">
    <property type="entry name" value="Metallo-hydrolase/oxidoreductase"/>
    <property type="match status" value="1"/>
</dbReference>
<keyword evidence="2" id="KW-0378">Hydrolase</keyword>
<evidence type="ECO:0000313" key="2">
    <source>
        <dbReference type="EMBL" id="OIQ94241.1"/>
    </source>
</evidence>
<dbReference type="Pfam" id="PF00753">
    <property type="entry name" value="Lactamase_B"/>
    <property type="match status" value="1"/>
</dbReference>
<gene>
    <name evidence="2" type="primary">gloB_10</name>
    <name evidence="2" type="ORF">GALL_237670</name>
</gene>
<dbReference type="EMBL" id="MLJW01000190">
    <property type="protein sequence ID" value="OIQ94241.1"/>
    <property type="molecule type" value="Genomic_DNA"/>
</dbReference>
<name>A0A1J5REQ6_9ZZZZ</name>
<dbReference type="InterPro" id="IPR036866">
    <property type="entry name" value="RibonucZ/Hydroxyglut_hydro"/>
</dbReference>
<protein>
    <submittedName>
        <fullName evidence="2">Hydroxyacylglutathione hydrolase</fullName>
        <ecNumber evidence="2">3.1.2.6</ecNumber>
    </submittedName>
</protein>
<dbReference type="InterPro" id="IPR050855">
    <property type="entry name" value="NDM-1-like"/>
</dbReference>
<accession>A0A1J5REQ6</accession>
<dbReference type="SMART" id="SM00849">
    <property type="entry name" value="Lactamase_B"/>
    <property type="match status" value="1"/>
</dbReference>
<feature type="domain" description="Metallo-beta-lactamase" evidence="1">
    <location>
        <begin position="20"/>
        <end position="208"/>
    </location>
</feature>
<dbReference type="GO" id="GO:0004416">
    <property type="term" value="F:hydroxyacylglutathione hydrolase activity"/>
    <property type="evidence" value="ECO:0007669"/>
    <property type="project" value="UniProtKB-EC"/>
</dbReference>
<comment type="caution">
    <text evidence="2">The sequence shown here is derived from an EMBL/GenBank/DDBJ whole genome shotgun (WGS) entry which is preliminary data.</text>
</comment>
<evidence type="ECO:0000259" key="1">
    <source>
        <dbReference type="SMART" id="SM00849"/>
    </source>
</evidence>
<dbReference type="PANTHER" id="PTHR42951">
    <property type="entry name" value="METALLO-BETA-LACTAMASE DOMAIN-CONTAINING"/>
    <property type="match status" value="1"/>
</dbReference>
<dbReference type="CDD" id="cd06262">
    <property type="entry name" value="metallo-hydrolase-like_MBL-fold"/>
    <property type="match status" value="1"/>
</dbReference>
<dbReference type="EC" id="3.1.2.6" evidence="2"/>
<dbReference type="PANTHER" id="PTHR42951:SF4">
    <property type="entry name" value="ACYL-COENZYME A THIOESTERASE MBLAC2"/>
    <property type="match status" value="1"/>
</dbReference>
<dbReference type="AlphaFoldDB" id="A0A1J5REQ6"/>
<dbReference type="InterPro" id="IPR001279">
    <property type="entry name" value="Metallo-B-lactamas"/>
</dbReference>
<organism evidence="2">
    <name type="scientific">mine drainage metagenome</name>
    <dbReference type="NCBI Taxonomy" id="410659"/>
    <lineage>
        <taxon>unclassified sequences</taxon>
        <taxon>metagenomes</taxon>
        <taxon>ecological metagenomes</taxon>
    </lineage>
</organism>
<dbReference type="Gene3D" id="3.60.15.10">
    <property type="entry name" value="Ribonuclease Z/Hydroxyacylglutathione hydrolase-like"/>
    <property type="match status" value="1"/>
</dbReference>
<sequence length="314" mass="33321">MFPSSLPSSIRVLERGWLSANNIVFLDDARTASVVDTGYVLHAAQTVELVRHAAGGRHLARIVNTHLHSDHCGGNAALQAAFGGAAHCAVTVPAGELRAVNNWDEDALSFRSTGQQAAGFSAAAGMAAGDLLQLGGMPWQVYAAPGHDPHALMLFQPDARLLISGDALWEHGFGVVFPEMVGESGFAATRSTLDAIAALAPAAVIPGHGAVFTDVAAALARACSRLGVFEANPERHARHGLRVLLKFQLLQQPEGVARDDLRAWFCDAELVARTARHFWPNLTLDALFSETLDALFMASAASRRDHLVCNADPA</sequence>
<proteinExistence type="predicted"/>